<dbReference type="Gene3D" id="3.90.1590.10">
    <property type="entry name" value="glutathione-dependent formaldehyde- activating enzyme (gfa)"/>
    <property type="match status" value="1"/>
</dbReference>
<dbReference type="PANTHER" id="PTHR33337:SF40">
    <property type="entry name" value="CENP-V_GFA DOMAIN-CONTAINING PROTEIN-RELATED"/>
    <property type="match status" value="1"/>
</dbReference>
<dbReference type="PANTHER" id="PTHR33337">
    <property type="entry name" value="GFA DOMAIN-CONTAINING PROTEIN"/>
    <property type="match status" value="1"/>
</dbReference>
<keyword evidence="4" id="KW-0456">Lyase</keyword>
<name>A0A369WQ21_9GAMM</name>
<feature type="domain" description="CENP-V/GFA" evidence="5">
    <location>
        <begin position="2"/>
        <end position="117"/>
    </location>
</feature>
<keyword evidence="2" id="KW-0479">Metal-binding</keyword>
<dbReference type="InterPro" id="IPR011057">
    <property type="entry name" value="Mss4-like_sf"/>
</dbReference>
<protein>
    <submittedName>
        <fullName evidence="6">GFA family protein</fullName>
    </submittedName>
</protein>
<evidence type="ECO:0000313" key="7">
    <source>
        <dbReference type="Proteomes" id="UP000253769"/>
    </source>
</evidence>
<keyword evidence="7" id="KW-1185">Reference proteome</keyword>
<evidence type="ECO:0000259" key="5">
    <source>
        <dbReference type="PROSITE" id="PS51891"/>
    </source>
</evidence>
<dbReference type="Pfam" id="PF04828">
    <property type="entry name" value="GFA"/>
    <property type="match status" value="1"/>
</dbReference>
<dbReference type="SUPFAM" id="SSF51316">
    <property type="entry name" value="Mss4-like"/>
    <property type="match status" value="1"/>
</dbReference>
<dbReference type="PROSITE" id="PS51891">
    <property type="entry name" value="CENP_V_GFA"/>
    <property type="match status" value="1"/>
</dbReference>
<organism evidence="6 7">
    <name type="scientific">Motiliproteus coralliicola</name>
    <dbReference type="NCBI Taxonomy" id="2283196"/>
    <lineage>
        <taxon>Bacteria</taxon>
        <taxon>Pseudomonadati</taxon>
        <taxon>Pseudomonadota</taxon>
        <taxon>Gammaproteobacteria</taxon>
        <taxon>Oceanospirillales</taxon>
        <taxon>Oceanospirillaceae</taxon>
        <taxon>Motiliproteus</taxon>
    </lineage>
</organism>
<comment type="similarity">
    <text evidence="1">Belongs to the Gfa family.</text>
</comment>
<evidence type="ECO:0000256" key="3">
    <source>
        <dbReference type="ARBA" id="ARBA00022833"/>
    </source>
</evidence>
<proteinExistence type="inferred from homology"/>
<dbReference type="EMBL" id="QQOH01000001">
    <property type="protein sequence ID" value="RDE24188.1"/>
    <property type="molecule type" value="Genomic_DNA"/>
</dbReference>
<dbReference type="Proteomes" id="UP000253769">
    <property type="component" value="Unassembled WGS sequence"/>
</dbReference>
<evidence type="ECO:0000256" key="2">
    <source>
        <dbReference type="ARBA" id="ARBA00022723"/>
    </source>
</evidence>
<dbReference type="RefSeq" id="WP_114693772.1">
    <property type="nucleotide sequence ID" value="NZ_QQOH01000001.1"/>
</dbReference>
<evidence type="ECO:0000313" key="6">
    <source>
        <dbReference type="EMBL" id="RDE24188.1"/>
    </source>
</evidence>
<evidence type="ECO:0000256" key="4">
    <source>
        <dbReference type="ARBA" id="ARBA00023239"/>
    </source>
</evidence>
<reference evidence="6 7" key="1">
    <citation type="submission" date="2018-07" db="EMBL/GenBank/DDBJ databases">
        <title>Motiliproteus coralliicola sp. nov., a bacterium isolated from Coral.</title>
        <authorList>
            <person name="Wang G."/>
        </authorList>
    </citation>
    <scope>NUCLEOTIDE SEQUENCE [LARGE SCALE GENOMIC DNA]</scope>
    <source>
        <strain evidence="6 7">C34</strain>
    </source>
</reference>
<gene>
    <name evidence="6" type="ORF">DV711_00900</name>
</gene>
<sequence>MINGSCLCRKVSYNITGAVGEIVHCHCQTCRKAHGSAFSSVAAVADNVFKLHGAEHLKSFESSPGKQRYFCSRCGTQVYAKRDNTEHVILRLGSLDDDPQAPEQKHIWVSEKASWYKINSDLSQQLEF</sequence>
<dbReference type="InterPro" id="IPR006913">
    <property type="entry name" value="CENP-V/GFA"/>
</dbReference>
<dbReference type="GO" id="GO:0016846">
    <property type="term" value="F:carbon-sulfur lyase activity"/>
    <property type="evidence" value="ECO:0007669"/>
    <property type="project" value="InterPro"/>
</dbReference>
<dbReference type="GO" id="GO:0046872">
    <property type="term" value="F:metal ion binding"/>
    <property type="evidence" value="ECO:0007669"/>
    <property type="project" value="UniProtKB-KW"/>
</dbReference>
<dbReference type="AlphaFoldDB" id="A0A369WQ21"/>
<evidence type="ECO:0000256" key="1">
    <source>
        <dbReference type="ARBA" id="ARBA00005495"/>
    </source>
</evidence>
<comment type="caution">
    <text evidence="6">The sequence shown here is derived from an EMBL/GenBank/DDBJ whole genome shotgun (WGS) entry which is preliminary data.</text>
</comment>
<dbReference type="OrthoDB" id="9786619at2"/>
<accession>A0A369WQ21</accession>
<keyword evidence="3" id="KW-0862">Zinc</keyword>